<dbReference type="RefSeq" id="WP_152898544.1">
    <property type="nucleotide sequence ID" value="NZ_WHUV01000003.1"/>
</dbReference>
<accession>A0A7X1U5E0</accession>
<comment type="caution">
    <text evidence="11">The sequence shown here is derived from an EMBL/GenBank/DDBJ whole genome shotgun (WGS) entry which is preliminary data.</text>
</comment>
<dbReference type="Gene3D" id="3.50.50.60">
    <property type="entry name" value="FAD/NAD(P)-binding domain"/>
    <property type="match status" value="1"/>
</dbReference>
<evidence type="ECO:0000256" key="1">
    <source>
        <dbReference type="ARBA" id="ARBA00001974"/>
    </source>
</evidence>
<evidence type="ECO:0000256" key="3">
    <source>
        <dbReference type="ARBA" id="ARBA00005833"/>
    </source>
</evidence>
<comment type="cofactor">
    <cofactor evidence="1">
        <name>FAD</name>
        <dbReference type="ChEBI" id="CHEBI:57692"/>
    </cofactor>
</comment>
<feature type="domain" description="Amine oxidase" evidence="10">
    <location>
        <begin position="44"/>
        <end position="457"/>
    </location>
</feature>
<evidence type="ECO:0000256" key="4">
    <source>
        <dbReference type="ARBA" id="ARBA00012535"/>
    </source>
</evidence>
<feature type="binding site" evidence="9">
    <location>
        <position position="244"/>
    </location>
    <ligand>
        <name>FAD</name>
        <dbReference type="ChEBI" id="CHEBI:57692"/>
    </ligand>
</feature>
<evidence type="ECO:0000256" key="8">
    <source>
        <dbReference type="ARBA" id="ARBA00047321"/>
    </source>
</evidence>
<dbReference type="PRINTS" id="PR00757">
    <property type="entry name" value="AMINEOXDASEF"/>
</dbReference>
<gene>
    <name evidence="11" type="ORF">GDH07_19245</name>
</gene>
<dbReference type="AlphaFoldDB" id="A0A7X1U5E0"/>
<evidence type="ECO:0000256" key="6">
    <source>
        <dbReference type="ARBA" id="ARBA00023002"/>
    </source>
</evidence>
<dbReference type="EC" id="1.13.12.3" evidence="4"/>
<dbReference type="SUPFAM" id="SSF51905">
    <property type="entry name" value="FAD/NAD(P)-binding domain"/>
    <property type="match status" value="1"/>
</dbReference>
<dbReference type="InterPro" id="IPR006311">
    <property type="entry name" value="TAT_signal"/>
</dbReference>
<evidence type="ECO:0000313" key="11">
    <source>
        <dbReference type="EMBL" id="MQA55457.1"/>
    </source>
</evidence>
<evidence type="ECO:0000256" key="7">
    <source>
        <dbReference type="ARBA" id="ARBA00023070"/>
    </source>
</evidence>
<feature type="binding site" evidence="9">
    <location>
        <position position="45"/>
    </location>
    <ligand>
        <name>FAD</name>
        <dbReference type="ChEBI" id="CHEBI:57692"/>
    </ligand>
</feature>
<comment type="pathway">
    <text evidence="2">Plant hormone metabolism; auxin biosynthesis.</text>
</comment>
<dbReference type="InterPro" id="IPR001613">
    <property type="entry name" value="Flavin_amine_oxidase"/>
</dbReference>
<keyword evidence="7" id="KW-0073">Auxin biosynthesis</keyword>
<dbReference type="InterPro" id="IPR036188">
    <property type="entry name" value="FAD/NAD-bd_sf"/>
</dbReference>
<organism evidence="11 12">
    <name type="scientific">Pseudomonas piscis</name>
    <dbReference type="NCBI Taxonomy" id="2614538"/>
    <lineage>
        <taxon>Bacteria</taxon>
        <taxon>Pseudomonadati</taxon>
        <taxon>Pseudomonadota</taxon>
        <taxon>Gammaproteobacteria</taxon>
        <taxon>Pseudomonadales</taxon>
        <taxon>Pseudomonadaceae</taxon>
        <taxon>Pseudomonas</taxon>
    </lineage>
</organism>
<comment type="catalytic activity">
    <reaction evidence="8">
        <text>L-tryptophan + O2 = indole-3-acetamide + CO2 + H2O</text>
        <dbReference type="Rhea" id="RHEA:16165"/>
        <dbReference type="ChEBI" id="CHEBI:15377"/>
        <dbReference type="ChEBI" id="CHEBI:15379"/>
        <dbReference type="ChEBI" id="CHEBI:16031"/>
        <dbReference type="ChEBI" id="CHEBI:16526"/>
        <dbReference type="ChEBI" id="CHEBI:57912"/>
        <dbReference type="EC" id="1.13.12.3"/>
    </reaction>
</comment>
<evidence type="ECO:0000259" key="10">
    <source>
        <dbReference type="Pfam" id="PF01593"/>
    </source>
</evidence>
<dbReference type="EMBL" id="WHUV01000003">
    <property type="protein sequence ID" value="MQA55457.1"/>
    <property type="molecule type" value="Genomic_DNA"/>
</dbReference>
<evidence type="ECO:0000256" key="5">
    <source>
        <dbReference type="ARBA" id="ARBA00017871"/>
    </source>
</evidence>
<evidence type="ECO:0000256" key="2">
    <source>
        <dbReference type="ARBA" id="ARBA00004814"/>
    </source>
</evidence>
<dbReference type="InterPro" id="IPR002937">
    <property type="entry name" value="Amino_oxidase"/>
</dbReference>
<evidence type="ECO:0000256" key="9">
    <source>
        <dbReference type="PIRSR" id="PIRSR601613-1"/>
    </source>
</evidence>
<evidence type="ECO:0000313" key="12">
    <source>
        <dbReference type="Proteomes" id="UP000486534"/>
    </source>
</evidence>
<dbReference type="Pfam" id="PF01593">
    <property type="entry name" value="Amino_oxidase"/>
    <property type="match status" value="1"/>
</dbReference>
<sequence>MPDFSRRTLIKLSLLAASPLVAPVIARGAPVPAAKSVLVIGAGISGLAAARMLHAAGHRVTVIEGRDRVGGRIWTNRSWRDTPVDLGASWIHGVDGNPVANLARQLGIETVVYDVEKPASNLVYDADGRKLGSKELEWLTQLQDQANKLLGRKVQGAAPERNARDEMLQVLAGLAGTQAEKATVMELFSRELEDGLAADPQDIAAWGLQEGSGFDGHEVIFPKGYGQLVDRLAEGLEIRFNHRVTGIRHDPSGVRVVTSHGELAGDIAIVTLPLGVLKEGGVTFSPALPVAKRGAIERLGMGVYNKAVFLFPEVFWGQAAIISQLNTDKGLWANWYPFNHYAKKPVLCALHGGTPARLLEGMSNQEIQDDAMAHLRQMFGSSIPLPSDMHITRWHADPFARGSYSFPQVGARPSDRQDLAAPVGNTLLFAGEATHPDYSATVHGALLSGWREARRVLGEPV</sequence>
<proteinExistence type="inferred from homology"/>
<dbReference type="PROSITE" id="PS51318">
    <property type="entry name" value="TAT"/>
    <property type="match status" value="1"/>
</dbReference>
<dbReference type="InterPro" id="IPR050281">
    <property type="entry name" value="Flavin_monoamine_oxidase"/>
</dbReference>
<dbReference type="PANTHER" id="PTHR10742">
    <property type="entry name" value="FLAVIN MONOAMINE OXIDASE"/>
    <property type="match status" value="1"/>
</dbReference>
<keyword evidence="6" id="KW-0560">Oxidoreductase</keyword>
<dbReference type="Gene3D" id="3.90.660.10">
    <property type="match status" value="1"/>
</dbReference>
<dbReference type="GO" id="GO:0009851">
    <property type="term" value="P:auxin biosynthetic process"/>
    <property type="evidence" value="ECO:0007669"/>
    <property type="project" value="UniProtKB-KW"/>
</dbReference>
<protein>
    <recommendedName>
        <fullName evidence="5">Tryptophan 2-monooxygenase</fullName>
        <ecNumber evidence="4">1.13.12.3</ecNumber>
    </recommendedName>
</protein>
<dbReference type="PANTHER" id="PTHR10742:SF410">
    <property type="entry name" value="LYSINE-SPECIFIC HISTONE DEMETHYLASE 2"/>
    <property type="match status" value="1"/>
</dbReference>
<reference evidence="11 12" key="1">
    <citation type="submission" date="2019-10" db="EMBL/GenBank/DDBJ databases">
        <title>Pseudomonas dajingensis sp. nov., isolated from the profound head ulcers of farmed Murray cod (Maccullochella peelii peelii).</title>
        <authorList>
            <person name="Liu Y."/>
        </authorList>
    </citation>
    <scope>NUCLEOTIDE SEQUENCE [LARGE SCALE GENOMIC DNA]</scope>
    <source>
        <strain evidence="11 12">MC042</strain>
    </source>
</reference>
<dbReference type="GO" id="GO:0050361">
    <property type="term" value="F:tryptophan 2-monooxygenase activity"/>
    <property type="evidence" value="ECO:0007669"/>
    <property type="project" value="UniProtKB-EC"/>
</dbReference>
<dbReference type="SUPFAM" id="SSF54373">
    <property type="entry name" value="FAD-linked reductases, C-terminal domain"/>
    <property type="match status" value="1"/>
</dbReference>
<comment type="similarity">
    <text evidence="3">Belongs to the tryptophan 2-monooxygenase family.</text>
</comment>
<name>A0A7X1U5E0_9PSED</name>
<dbReference type="Proteomes" id="UP000486534">
    <property type="component" value="Unassembled WGS sequence"/>
</dbReference>